<protein>
    <recommendedName>
        <fullName evidence="3">glucan endo-1,3-beta-D-glucosidase</fullName>
        <ecNumber evidence="3">3.2.1.39</ecNumber>
    </recommendedName>
</protein>
<keyword evidence="5" id="KW-0378">Hydrolase</keyword>
<dbReference type="Proteomes" id="UP000023758">
    <property type="component" value="Unassembled WGS sequence"/>
</dbReference>
<feature type="compositionally biased region" description="Basic and acidic residues" evidence="8">
    <location>
        <begin position="101"/>
        <end position="111"/>
    </location>
</feature>
<feature type="region of interest" description="Disordered" evidence="8">
    <location>
        <begin position="150"/>
        <end position="198"/>
    </location>
</feature>
<dbReference type="InterPro" id="IPR018805">
    <property type="entry name" value="YJL171C/Tos1_C"/>
</dbReference>
<feature type="compositionally biased region" description="Basic and acidic residues" evidence="8">
    <location>
        <begin position="179"/>
        <end position="188"/>
    </location>
</feature>
<dbReference type="PANTHER" id="PTHR31737:SF2">
    <property type="entry name" value="PROTEIN TOS1"/>
    <property type="match status" value="1"/>
</dbReference>
<dbReference type="InterPro" id="IPR018807">
    <property type="entry name" value="YJL171C/Tos1_N"/>
</dbReference>
<evidence type="ECO:0000256" key="1">
    <source>
        <dbReference type="ARBA" id="ARBA00000382"/>
    </source>
</evidence>
<feature type="signal peptide" evidence="9">
    <location>
        <begin position="1"/>
        <end position="20"/>
    </location>
</feature>
<dbReference type="GO" id="GO:0042973">
    <property type="term" value="F:glucan endo-1,3-beta-D-glucosidase activity"/>
    <property type="evidence" value="ECO:0007669"/>
    <property type="project" value="UniProtKB-EC"/>
</dbReference>
<dbReference type="EMBL" id="KK207893">
    <property type="protein sequence ID" value="EZF49984.1"/>
    <property type="molecule type" value="Genomic_DNA"/>
</dbReference>
<accession>A0A022VVL8</accession>
<dbReference type="EC" id="3.2.1.39" evidence="3"/>
<evidence type="ECO:0000256" key="9">
    <source>
        <dbReference type="SAM" id="SignalP"/>
    </source>
</evidence>
<evidence type="ECO:0000256" key="6">
    <source>
        <dbReference type="ARBA" id="ARBA00023295"/>
    </source>
</evidence>
<dbReference type="GO" id="GO:0071555">
    <property type="term" value="P:cell wall organization"/>
    <property type="evidence" value="ECO:0007669"/>
    <property type="project" value="UniProtKB-KW"/>
</dbReference>
<dbReference type="HOGENOM" id="CLU_030276_0_0_1"/>
<keyword evidence="6" id="KW-0326">Glycosidase</keyword>
<feature type="domain" description="Cell wall protein YJL171C/Tos1 N-terminal" evidence="11">
    <location>
        <begin position="38"/>
        <end position="96"/>
    </location>
</feature>
<keyword evidence="4 9" id="KW-0732">Signal</keyword>
<comment type="similarity">
    <text evidence="2">Belongs to the PGA52 family.</text>
</comment>
<sequence>MRYSLFFGAALAASVSTVSAEAGCTNDGGNWYCSAVNMITYSGFSTSGTYDLVTSMSSGQCGSEKHEYSGPFGPLGEELSAHFRGPMKFYSMAVYNKGSEKPKRELKPSIHERRHGHSHQRFHEKRAVGDTVVATINGQVVSWINEYGGGGGGAPAAPTPAPGAPGMKDPQVKSNGYKGGDKPKDSKPHAPVNAGPGQWGRVAYFNTDTKEAEGLSFLNNDGGWDKGVDQSFGAALKALGLDDDFFGMSDSPNFPKDPTIPDGKELIVMSDKKCKNGDCGFTRPGAAAFHGFGGEDKIFLFRLSMPLTGTRGSSIYDPKDMPALWLLNAKIPLTSQYPMNPGCSCWKSGCGEFDVLEVLAPGDMRCKSTYHTEQSKSGGSSYYFDRPEDPVTVAVVFNGDNGTLYVKVLKAGFDNFPETLGPRDVEKLCADDGKSNNFALAS</sequence>
<evidence type="ECO:0000259" key="10">
    <source>
        <dbReference type="Pfam" id="PF10287"/>
    </source>
</evidence>
<evidence type="ECO:0000259" key="11">
    <source>
        <dbReference type="Pfam" id="PF10290"/>
    </source>
</evidence>
<evidence type="ECO:0000256" key="2">
    <source>
        <dbReference type="ARBA" id="ARBA00006055"/>
    </source>
</evidence>
<reference evidence="12" key="1">
    <citation type="submission" date="2014-02" db="EMBL/GenBank/DDBJ databases">
        <title>The Genome Sequence of Trichophyton rubrum (morphotype fischeri) CBS 288.86.</title>
        <authorList>
            <consortium name="The Broad Institute Genomics Platform"/>
            <person name="Cuomo C.A."/>
            <person name="White T.C."/>
            <person name="Graser Y."/>
            <person name="Martinez-Rossi N."/>
            <person name="Heitman J."/>
            <person name="Young S.K."/>
            <person name="Zeng Q."/>
            <person name="Gargeya S."/>
            <person name="Abouelleil A."/>
            <person name="Alvarado L."/>
            <person name="Chapman S.B."/>
            <person name="Gainer-Dewar J."/>
            <person name="Goldberg J."/>
            <person name="Griggs A."/>
            <person name="Gujja S."/>
            <person name="Hansen M."/>
            <person name="Howarth C."/>
            <person name="Imamovic A."/>
            <person name="Larimer J."/>
            <person name="Martinez D."/>
            <person name="Murphy C."/>
            <person name="Pearson M.D."/>
            <person name="Persinoti G."/>
            <person name="Poon T."/>
            <person name="Priest M."/>
            <person name="Roberts A.D."/>
            <person name="Saif S."/>
            <person name="Shea T.D."/>
            <person name="Sykes S.N."/>
            <person name="Wortman J."/>
            <person name="Nusbaum C."/>
            <person name="Birren B."/>
        </authorList>
    </citation>
    <scope>NUCLEOTIDE SEQUENCE [LARGE SCALE GENOMIC DNA]</scope>
    <source>
        <strain evidence="12">CBS 288.86</strain>
    </source>
</reference>
<evidence type="ECO:0000256" key="3">
    <source>
        <dbReference type="ARBA" id="ARBA00012780"/>
    </source>
</evidence>
<dbReference type="Pfam" id="PF10290">
    <property type="entry name" value="YJL171C_Tos1_N"/>
    <property type="match status" value="1"/>
</dbReference>
<feature type="chain" id="PRO_5001507984" description="glucan endo-1,3-beta-D-glucosidase" evidence="9">
    <location>
        <begin position="21"/>
        <end position="442"/>
    </location>
</feature>
<evidence type="ECO:0000256" key="8">
    <source>
        <dbReference type="SAM" id="MobiDB-lite"/>
    </source>
</evidence>
<evidence type="ECO:0000313" key="12">
    <source>
        <dbReference type="EMBL" id="EZF49984.1"/>
    </source>
</evidence>
<feature type="compositionally biased region" description="Basic residues" evidence="8">
    <location>
        <begin position="112"/>
        <end position="124"/>
    </location>
</feature>
<evidence type="ECO:0000256" key="5">
    <source>
        <dbReference type="ARBA" id="ARBA00022801"/>
    </source>
</evidence>
<organism evidence="12">
    <name type="scientific">Trichophyton rubrum CBS 288.86</name>
    <dbReference type="NCBI Taxonomy" id="1215330"/>
    <lineage>
        <taxon>Eukaryota</taxon>
        <taxon>Fungi</taxon>
        <taxon>Dikarya</taxon>
        <taxon>Ascomycota</taxon>
        <taxon>Pezizomycotina</taxon>
        <taxon>Eurotiomycetes</taxon>
        <taxon>Eurotiomycetidae</taxon>
        <taxon>Onygenales</taxon>
        <taxon>Arthrodermataceae</taxon>
        <taxon>Trichophyton</taxon>
    </lineage>
</organism>
<dbReference type="Pfam" id="PF10287">
    <property type="entry name" value="YJL171C_Tos1_C"/>
    <property type="match status" value="1"/>
</dbReference>
<evidence type="ECO:0000256" key="7">
    <source>
        <dbReference type="ARBA" id="ARBA00023316"/>
    </source>
</evidence>
<keyword evidence="7" id="KW-0961">Cell wall biogenesis/degradation</keyword>
<dbReference type="PANTHER" id="PTHR31737">
    <property type="entry name" value="PROTEIN TOS1"/>
    <property type="match status" value="1"/>
</dbReference>
<name>A0A022VVL8_TRIRU</name>
<proteinExistence type="inferred from homology"/>
<evidence type="ECO:0000256" key="4">
    <source>
        <dbReference type="ARBA" id="ARBA00022729"/>
    </source>
</evidence>
<dbReference type="OrthoDB" id="118256at2759"/>
<dbReference type="AlphaFoldDB" id="A0A022VVL8"/>
<feature type="domain" description="Cell wall protein YJL171C/Tos1 C-terminal" evidence="10">
    <location>
        <begin position="197"/>
        <end position="427"/>
    </location>
</feature>
<gene>
    <name evidence="12" type="ORF">H103_06518</name>
</gene>
<comment type="catalytic activity">
    <reaction evidence="1">
        <text>Hydrolysis of (1-&gt;3)-beta-D-glucosidic linkages in (1-&gt;3)-beta-D-glucans.</text>
        <dbReference type="EC" id="3.2.1.39"/>
    </reaction>
</comment>
<feature type="region of interest" description="Disordered" evidence="8">
    <location>
        <begin position="101"/>
        <end position="125"/>
    </location>
</feature>